<keyword evidence="3" id="KW-0539">Nucleus</keyword>
<feature type="region of interest" description="Disordered" evidence="5">
    <location>
        <begin position="338"/>
        <end position="371"/>
    </location>
</feature>
<evidence type="ECO:0000256" key="1">
    <source>
        <dbReference type="ARBA" id="ARBA00004123"/>
    </source>
</evidence>
<feature type="compositionally biased region" description="Basic and acidic residues" evidence="5">
    <location>
        <begin position="16"/>
        <end position="27"/>
    </location>
</feature>
<feature type="compositionally biased region" description="Polar residues" evidence="5">
    <location>
        <begin position="1"/>
        <end position="14"/>
    </location>
</feature>
<reference evidence="6" key="1">
    <citation type="submission" date="2021-02" db="EMBL/GenBank/DDBJ databases">
        <authorList>
            <person name="Nowell W R."/>
        </authorList>
    </citation>
    <scope>NUCLEOTIDE SEQUENCE</scope>
    <source>
        <strain evidence="6">Ploen Becks lab</strain>
    </source>
</reference>
<feature type="region of interest" description="Disordered" evidence="5">
    <location>
        <begin position="503"/>
        <end position="535"/>
    </location>
</feature>
<evidence type="ECO:0000256" key="3">
    <source>
        <dbReference type="ARBA" id="ARBA00023242"/>
    </source>
</evidence>
<dbReference type="OrthoDB" id="20582at2759"/>
<evidence type="ECO:0000256" key="5">
    <source>
        <dbReference type="SAM" id="MobiDB-lite"/>
    </source>
</evidence>
<feature type="compositionally biased region" description="Basic residues" evidence="5">
    <location>
        <begin position="357"/>
        <end position="369"/>
    </location>
</feature>
<comment type="subcellular location">
    <subcellularLocation>
        <location evidence="1">Nucleus</location>
    </subcellularLocation>
</comment>
<dbReference type="EMBL" id="CAJNOC010001514">
    <property type="protein sequence ID" value="CAF0870916.1"/>
    <property type="molecule type" value="Genomic_DNA"/>
</dbReference>
<dbReference type="InterPro" id="IPR019163">
    <property type="entry name" value="THO_Thoc5"/>
</dbReference>
<protein>
    <recommendedName>
        <fullName evidence="8">THO complex subunit 5</fullName>
    </recommendedName>
</protein>
<keyword evidence="7" id="KW-1185">Reference proteome</keyword>
<dbReference type="GO" id="GO:0000445">
    <property type="term" value="C:THO complex part of transcription export complex"/>
    <property type="evidence" value="ECO:0007669"/>
    <property type="project" value="TreeGrafter"/>
</dbReference>
<dbReference type="PANTHER" id="PTHR13375:SF3">
    <property type="entry name" value="THO COMPLEX SUBUNIT 5 HOMOLOG"/>
    <property type="match status" value="1"/>
</dbReference>
<accession>A0A813XVP6</accession>
<comment type="similarity">
    <text evidence="2">Belongs to the THOC5 family.</text>
</comment>
<evidence type="ECO:0000256" key="2">
    <source>
        <dbReference type="ARBA" id="ARBA00008044"/>
    </source>
</evidence>
<proteinExistence type="inferred from homology"/>
<dbReference type="PANTHER" id="PTHR13375">
    <property type="entry name" value="FMS INTERACTING PROTEIN"/>
    <property type="match status" value="1"/>
</dbReference>
<feature type="compositionally biased region" description="Acidic residues" evidence="5">
    <location>
        <begin position="338"/>
        <end position="353"/>
    </location>
</feature>
<feature type="coiled-coil region" evidence="4">
    <location>
        <begin position="228"/>
        <end position="255"/>
    </location>
</feature>
<feature type="compositionally biased region" description="Basic and acidic residues" evidence="5">
    <location>
        <begin position="520"/>
        <end position="530"/>
    </location>
</feature>
<evidence type="ECO:0000256" key="4">
    <source>
        <dbReference type="SAM" id="Coils"/>
    </source>
</evidence>
<dbReference type="GO" id="GO:0006406">
    <property type="term" value="P:mRNA export from nucleus"/>
    <property type="evidence" value="ECO:0007669"/>
    <property type="project" value="TreeGrafter"/>
</dbReference>
<comment type="caution">
    <text evidence="6">The sequence shown here is derived from an EMBL/GenBank/DDBJ whole genome shotgun (WGS) entry which is preliminary data.</text>
</comment>
<name>A0A813XVP6_9BILA</name>
<dbReference type="AlphaFoldDB" id="A0A813XVP6"/>
<evidence type="ECO:0008006" key="8">
    <source>
        <dbReference type="Google" id="ProtNLM"/>
    </source>
</evidence>
<gene>
    <name evidence="6" type="ORF">OXX778_LOCUS9926</name>
</gene>
<organism evidence="6 7">
    <name type="scientific">Brachionus calyciflorus</name>
    <dbReference type="NCBI Taxonomy" id="104777"/>
    <lineage>
        <taxon>Eukaryota</taxon>
        <taxon>Metazoa</taxon>
        <taxon>Spiralia</taxon>
        <taxon>Gnathifera</taxon>
        <taxon>Rotifera</taxon>
        <taxon>Eurotatoria</taxon>
        <taxon>Monogononta</taxon>
        <taxon>Pseudotrocha</taxon>
        <taxon>Ploima</taxon>
        <taxon>Brachionidae</taxon>
        <taxon>Brachionus</taxon>
    </lineage>
</organism>
<feature type="compositionally biased region" description="Polar residues" evidence="5">
    <location>
        <begin position="28"/>
        <end position="41"/>
    </location>
</feature>
<evidence type="ECO:0000313" key="7">
    <source>
        <dbReference type="Proteomes" id="UP000663879"/>
    </source>
</evidence>
<dbReference type="GO" id="GO:0003729">
    <property type="term" value="F:mRNA binding"/>
    <property type="evidence" value="ECO:0007669"/>
    <property type="project" value="TreeGrafter"/>
</dbReference>
<sequence>MSENSSRRILSRNNKPSHDDDKTKQDTNPKISLSTSQTNLTKPKEMETSFSQPLVNTQTVNYLNKEPFNEDVELEESYLFQDNFNWKDLVFDKIKIVVDTLKKYQTNPSENKKEIKDGYKNGLLLLGTLKKLNRLSQMRVNKCRVKTHEEKLKIDDHHLELQNLLYEISHLKKEINTCLEFRSLDENIDLVPIEEFNAKAPKEINNPEINSNEHKLKLARLEWELMERQNMLSRIKDLESQIDQREKQIKLKQSKLESLHPKLNQIIEACKPTLEYFNTHFEENCMFSEPVQYLPKPLYQFYMMMSAYRDTLDKDVKIEVCGDLDDAKRYNLNETINFDDDESDSDAENEIETENYKKKKSQSKSKQKKSNNNEKKVFNYFPLSCKVTFSVRGFGQFALEFFYLNILKIVTVKSELRLLKDISFSEKTDSIFNNLYENDNGLESPNMANKFLLNNLGIKSIEPHLKSIGMPYKWCQILCGLFYENKSDRQSMISSSMMFMNKKIDNGDNNENQDESMMVDDEKNETKNENEQDESSNYLNDTKIFEQIVNRLKSRFKARITLQEAINSLKNNVVPVTESFTNLRFKVQSTISSFKETNYEKFFSYSYTKHFCNLSINENNWNFYELNFKNQSAVLQAQIAIHQDYPRITPLFALNINWKHERNYLNDEAIRDMEKEINIFKEN</sequence>
<evidence type="ECO:0000313" key="6">
    <source>
        <dbReference type="EMBL" id="CAF0870916.1"/>
    </source>
</evidence>
<keyword evidence="4" id="KW-0175">Coiled coil</keyword>
<dbReference type="Pfam" id="PF09766">
    <property type="entry name" value="FmiP_Thoc5"/>
    <property type="match status" value="1"/>
</dbReference>
<feature type="non-terminal residue" evidence="6">
    <location>
        <position position="1"/>
    </location>
</feature>
<dbReference type="Proteomes" id="UP000663879">
    <property type="component" value="Unassembled WGS sequence"/>
</dbReference>
<feature type="region of interest" description="Disordered" evidence="5">
    <location>
        <begin position="1"/>
        <end position="50"/>
    </location>
</feature>